<dbReference type="EMBL" id="EF087234">
    <property type="protein sequence ID" value="ABK26489.1"/>
    <property type="molecule type" value="mRNA"/>
</dbReference>
<reference evidence="2" key="1">
    <citation type="journal article" date="2008" name="BMC Genomics">
        <title>A conifer genomics resource of 200,000 spruce (Picea spp.) ESTs and 6,464 high-quality, sequence-finished full-length cDNAs for Sitka spruce (Picea sitchensis).</title>
        <authorList>
            <person name="Ralph S.G."/>
            <person name="Chun H.J."/>
            <person name="Kolosova N."/>
            <person name="Cooper D."/>
            <person name="Oddy C."/>
            <person name="Ritland C.E."/>
            <person name="Kirkpatrick R."/>
            <person name="Moore R."/>
            <person name="Barber S."/>
            <person name="Holt R.A."/>
            <person name="Jones S.J."/>
            <person name="Marra M.A."/>
            <person name="Douglas C.J."/>
            <person name="Ritland K."/>
            <person name="Bohlmann J."/>
        </authorList>
    </citation>
    <scope>NUCLEOTIDE SEQUENCE</scope>
    <source>
        <tissue evidence="2">Green portion of the leader tissue</tissue>
    </source>
</reference>
<evidence type="ECO:0000313" key="2">
    <source>
        <dbReference type="EMBL" id="ABK26489.1"/>
    </source>
</evidence>
<sequence length="73" mass="8520">MLLVISVLCFSVLCFSAAPFALHFPSCRRLSDLLEKIQNWLEETAMYSRRAYPQIQVACRRILIRCGLYRPQI</sequence>
<evidence type="ECO:0000256" key="1">
    <source>
        <dbReference type="SAM" id="SignalP"/>
    </source>
</evidence>
<proteinExistence type="evidence at transcript level"/>
<protein>
    <recommendedName>
        <fullName evidence="3">Saposin B-type domain-containing protein</fullName>
    </recommendedName>
</protein>
<accession>A9P0S8</accession>
<dbReference type="AlphaFoldDB" id="A9P0S8"/>
<name>A9P0S8_PICSI</name>
<feature type="chain" id="PRO_5002739730" description="Saposin B-type domain-containing protein" evidence="1">
    <location>
        <begin position="18"/>
        <end position="73"/>
    </location>
</feature>
<keyword evidence="1" id="KW-0732">Signal</keyword>
<feature type="signal peptide" evidence="1">
    <location>
        <begin position="1"/>
        <end position="17"/>
    </location>
</feature>
<organism evidence="2">
    <name type="scientific">Picea sitchensis</name>
    <name type="common">Sitka spruce</name>
    <name type="synonym">Pinus sitchensis</name>
    <dbReference type="NCBI Taxonomy" id="3332"/>
    <lineage>
        <taxon>Eukaryota</taxon>
        <taxon>Viridiplantae</taxon>
        <taxon>Streptophyta</taxon>
        <taxon>Embryophyta</taxon>
        <taxon>Tracheophyta</taxon>
        <taxon>Spermatophyta</taxon>
        <taxon>Pinopsida</taxon>
        <taxon>Pinidae</taxon>
        <taxon>Conifers I</taxon>
        <taxon>Pinales</taxon>
        <taxon>Pinaceae</taxon>
        <taxon>Picea</taxon>
    </lineage>
</organism>
<evidence type="ECO:0008006" key="3">
    <source>
        <dbReference type="Google" id="ProtNLM"/>
    </source>
</evidence>